<sequence length="384" mass="40852">TAHSSHGLGHPRTFLEGPLSPEQPRLLSPDDAGWFDQSVSSKTAPASASPVPATLHQSDASGFDQLSPFDEVCDSAYNTPFTPYLDTPDQTPHETPLFDCVASEDFDTAIHLEQFWNNAVAPAAAVQDSSVNLDLSPNTLASTSLAAQDAAQNHFQINGHLQAENALLDFVLFDDIAAPSPILTLPTLSTPMTTSLASPPSTDPKEIENHELAMQLVASAAASLSSQSSLFSNDSSDVIENLFSDVDLSPLELATSISDSSSPEINMPSLDWISTTSVPQNFSFDFNAQCSAANNIATPIINGCGLQSSPMLPVNVASPEMDLGLLLGLDSYQQQQTLFASMFASMSSASEQQQTPQTPQTPKMHNPLKRKSDEADKQSSGESP</sequence>
<comment type="caution">
    <text evidence="2">The sequence shown here is derived from an EMBL/GenBank/DDBJ whole genome shotgun (WGS) entry which is preliminary data.</text>
</comment>
<feature type="non-terminal residue" evidence="2">
    <location>
        <position position="1"/>
    </location>
</feature>
<evidence type="ECO:0000256" key="1">
    <source>
        <dbReference type="SAM" id="MobiDB-lite"/>
    </source>
</evidence>
<dbReference type="AlphaFoldDB" id="A0A9P6PJ08"/>
<feature type="non-terminal residue" evidence="2">
    <location>
        <position position="384"/>
    </location>
</feature>
<feature type="compositionally biased region" description="Basic and acidic residues" evidence="1">
    <location>
        <begin position="370"/>
        <end position="384"/>
    </location>
</feature>
<evidence type="ECO:0000313" key="2">
    <source>
        <dbReference type="EMBL" id="KAG0246897.1"/>
    </source>
</evidence>
<proteinExistence type="predicted"/>
<feature type="region of interest" description="Disordered" evidence="1">
    <location>
        <begin position="1"/>
        <end position="59"/>
    </location>
</feature>
<accession>A0A9P6PJ08</accession>
<dbReference type="EMBL" id="JAAAJA010001697">
    <property type="protein sequence ID" value="KAG0246897.1"/>
    <property type="molecule type" value="Genomic_DNA"/>
</dbReference>
<name>A0A9P6PJ08_9FUNG</name>
<dbReference type="OrthoDB" id="8117402at2759"/>
<dbReference type="Proteomes" id="UP000726737">
    <property type="component" value="Unassembled WGS sequence"/>
</dbReference>
<feature type="compositionally biased region" description="Low complexity" evidence="1">
    <location>
        <begin position="38"/>
        <end position="54"/>
    </location>
</feature>
<gene>
    <name evidence="2" type="ORF">BG011_002247</name>
</gene>
<reference evidence="2" key="1">
    <citation type="journal article" date="2020" name="Fungal Divers.">
        <title>Resolving the Mortierellaceae phylogeny through synthesis of multi-gene phylogenetics and phylogenomics.</title>
        <authorList>
            <person name="Vandepol N."/>
            <person name="Liber J."/>
            <person name="Desiro A."/>
            <person name="Na H."/>
            <person name="Kennedy M."/>
            <person name="Barry K."/>
            <person name="Grigoriev I.V."/>
            <person name="Miller A.N."/>
            <person name="O'Donnell K."/>
            <person name="Stajich J.E."/>
            <person name="Bonito G."/>
        </authorList>
    </citation>
    <scope>NUCLEOTIDE SEQUENCE</scope>
    <source>
        <strain evidence="2">KOD948</strain>
    </source>
</reference>
<protein>
    <submittedName>
        <fullName evidence="2">Uncharacterized protein</fullName>
    </submittedName>
</protein>
<organism evidence="2 3">
    <name type="scientific">Mortierella polycephala</name>
    <dbReference type="NCBI Taxonomy" id="41804"/>
    <lineage>
        <taxon>Eukaryota</taxon>
        <taxon>Fungi</taxon>
        <taxon>Fungi incertae sedis</taxon>
        <taxon>Mucoromycota</taxon>
        <taxon>Mortierellomycotina</taxon>
        <taxon>Mortierellomycetes</taxon>
        <taxon>Mortierellales</taxon>
        <taxon>Mortierellaceae</taxon>
        <taxon>Mortierella</taxon>
    </lineage>
</organism>
<keyword evidence="3" id="KW-1185">Reference proteome</keyword>
<evidence type="ECO:0000313" key="3">
    <source>
        <dbReference type="Proteomes" id="UP000726737"/>
    </source>
</evidence>
<feature type="compositionally biased region" description="Low complexity" evidence="1">
    <location>
        <begin position="345"/>
        <end position="362"/>
    </location>
</feature>
<feature type="region of interest" description="Disordered" evidence="1">
    <location>
        <begin position="345"/>
        <end position="384"/>
    </location>
</feature>